<dbReference type="AlphaFoldDB" id="A0A238W7U4"/>
<feature type="signal peptide" evidence="2">
    <location>
        <begin position="1"/>
        <end position="25"/>
    </location>
</feature>
<feature type="transmembrane region" description="Helical" evidence="1">
    <location>
        <begin position="41"/>
        <end position="61"/>
    </location>
</feature>
<feature type="chain" id="PRO_5013144917" description="PEP-CTERM protein-sorting domain-containing protein" evidence="2">
    <location>
        <begin position="26"/>
        <end position="69"/>
    </location>
</feature>
<dbReference type="Proteomes" id="UP000198379">
    <property type="component" value="Unassembled WGS sequence"/>
</dbReference>
<keyword evidence="2" id="KW-0732">Signal</keyword>
<keyword evidence="4" id="KW-1185">Reference proteome</keyword>
<evidence type="ECO:0000313" key="4">
    <source>
        <dbReference type="Proteomes" id="UP000198379"/>
    </source>
</evidence>
<evidence type="ECO:0000256" key="1">
    <source>
        <dbReference type="SAM" id="Phobius"/>
    </source>
</evidence>
<dbReference type="RefSeq" id="WP_143337042.1">
    <property type="nucleotide sequence ID" value="NZ_BMEP01000002.1"/>
</dbReference>
<gene>
    <name evidence="3" type="ORF">SAMN06265376_101762</name>
</gene>
<proteinExistence type="predicted"/>
<accession>A0A238W7U4</accession>
<name>A0A238W7U4_9FLAO</name>
<dbReference type="EMBL" id="FZNY01000001">
    <property type="protein sequence ID" value="SNR42364.1"/>
    <property type="molecule type" value="Genomic_DNA"/>
</dbReference>
<organism evidence="3 4">
    <name type="scientific">Dokdonia pacifica</name>
    <dbReference type="NCBI Taxonomy" id="1627892"/>
    <lineage>
        <taxon>Bacteria</taxon>
        <taxon>Pseudomonadati</taxon>
        <taxon>Bacteroidota</taxon>
        <taxon>Flavobacteriia</taxon>
        <taxon>Flavobacteriales</taxon>
        <taxon>Flavobacteriaceae</taxon>
        <taxon>Dokdonia</taxon>
    </lineage>
</organism>
<protein>
    <recommendedName>
        <fullName evidence="5">PEP-CTERM protein-sorting domain-containing protein</fullName>
    </recommendedName>
</protein>
<keyword evidence="1" id="KW-1133">Transmembrane helix</keyword>
<evidence type="ECO:0000256" key="2">
    <source>
        <dbReference type="SAM" id="SignalP"/>
    </source>
</evidence>
<reference evidence="3 4" key="1">
    <citation type="submission" date="2017-06" db="EMBL/GenBank/DDBJ databases">
        <authorList>
            <person name="Kim H.J."/>
            <person name="Triplett B.A."/>
        </authorList>
    </citation>
    <scope>NUCLEOTIDE SEQUENCE [LARGE SCALE GENOMIC DNA]</scope>
    <source>
        <strain evidence="3 4">DSM 25597</strain>
    </source>
</reference>
<keyword evidence="1" id="KW-0472">Membrane</keyword>
<keyword evidence="1" id="KW-0812">Transmembrane</keyword>
<sequence>MKPYIKNIRILIVITGLMLSLSASATTPQITFDDDVEDVPPPMPIDGLIGVALAAGAYIGLRKKMKNVR</sequence>
<evidence type="ECO:0008006" key="5">
    <source>
        <dbReference type="Google" id="ProtNLM"/>
    </source>
</evidence>
<evidence type="ECO:0000313" key="3">
    <source>
        <dbReference type="EMBL" id="SNR42364.1"/>
    </source>
</evidence>